<gene>
    <name evidence="1" type="ORF">GA0070621_0562</name>
</gene>
<keyword evidence="2" id="KW-1185">Reference proteome</keyword>
<evidence type="ECO:0000313" key="2">
    <source>
        <dbReference type="Proteomes" id="UP000198765"/>
    </source>
</evidence>
<sequence length="129" mass="13307">MALAATLLLAGCTAQPTPPSVPPAEPSTQDCGTLILSQGQKVPASAVQCVIEAAGARQPARLAITRPTTEGDPITTNYAVTVDGQVEVTTDARADRFGSGHVERQTCTGPTVQDAQWLSFATCSSPELV</sequence>
<name>A0A1A8Z513_9ACTN</name>
<organism evidence="1 2">
    <name type="scientific">Micromonospora narathiwatensis</name>
    <dbReference type="NCBI Taxonomy" id="299146"/>
    <lineage>
        <taxon>Bacteria</taxon>
        <taxon>Bacillati</taxon>
        <taxon>Actinomycetota</taxon>
        <taxon>Actinomycetes</taxon>
        <taxon>Micromonosporales</taxon>
        <taxon>Micromonosporaceae</taxon>
        <taxon>Micromonospora</taxon>
    </lineage>
</organism>
<dbReference type="PATRIC" id="fig|299146.4.peg.570"/>
<dbReference type="AlphaFoldDB" id="A0A1A8Z513"/>
<accession>A0A1A8Z513</accession>
<dbReference type="RefSeq" id="WP_091191326.1">
    <property type="nucleotide sequence ID" value="NZ_LT594324.1"/>
</dbReference>
<dbReference type="Proteomes" id="UP000198765">
    <property type="component" value="Chromosome I"/>
</dbReference>
<dbReference type="EMBL" id="LT594324">
    <property type="protein sequence ID" value="SBT39027.1"/>
    <property type="molecule type" value="Genomic_DNA"/>
</dbReference>
<reference evidence="1 2" key="1">
    <citation type="submission" date="2016-06" db="EMBL/GenBank/DDBJ databases">
        <authorList>
            <person name="Kjaerup R.B."/>
            <person name="Dalgaard T.S."/>
            <person name="Juul-Madsen H.R."/>
        </authorList>
    </citation>
    <scope>NUCLEOTIDE SEQUENCE [LARGE SCALE GENOMIC DNA]</scope>
    <source>
        <strain evidence="1 2">DSM 45248</strain>
    </source>
</reference>
<dbReference type="OrthoDB" id="4227064at2"/>
<evidence type="ECO:0000313" key="1">
    <source>
        <dbReference type="EMBL" id="SBT39027.1"/>
    </source>
</evidence>
<protein>
    <submittedName>
        <fullName evidence="1">Uncharacterized protein</fullName>
    </submittedName>
</protein>
<proteinExistence type="predicted"/>